<gene>
    <name evidence="1" type="ORF">SDC9_155455</name>
</gene>
<comment type="caution">
    <text evidence="1">The sequence shown here is derived from an EMBL/GenBank/DDBJ whole genome shotgun (WGS) entry which is preliminary data.</text>
</comment>
<name>A0A645F1J0_9ZZZZ</name>
<reference evidence="1" key="1">
    <citation type="submission" date="2019-08" db="EMBL/GenBank/DDBJ databases">
        <authorList>
            <person name="Kucharzyk K."/>
            <person name="Murdoch R.W."/>
            <person name="Higgins S."/>
            <person name="Loffler F."/>
        </authorList>
    </citation>
    <scope>NUCLEOTIDE SEQUENCE</scope>
</reference>
<dbReference type="AlphaFoldDB" id="A0A645F1J0"/>
<accession>A0A645F1J0</accession>
<organism evidence="1">
    <name type="scientific">bioreactor metagenome</name>
    <dbReference type="NCBI Taxonomy" id="1076179"/>
    <lineage>
        <taxon>unclassified sequences</taxon>
        <taxon>metagenomes</taxon>
        <taxon>ecological metagenomes</taxon>
    </lineage>
</organism>
<dbReference type="EMBL" id="VSSQ01054194">
    <property type="protein sequence ID" value="MPN08175.1"/>
    <property type="molecule type" value="Genomic_DNA"/>
</dbReference>
<protein>
    <submittedName>
        <fullName evidence="1">Uncharacterized protein</fullName>
    </submittedName>
</protein>
<sequence>MKTYNIILFIVLQGFISVIFSQEIRDGFKILRENQRVVFEDLSWNNYRGYPLNKKGEDLFNPSSRFSSIEKLKRIENALFSEQERNSMRINYRPRAMIKVRASDGKIVATIFYFENLQDPSVIDTKKLKKLNERVKEELMIENLLFNGEKAASGYIAGHIWFFKF</sequence>
<evidence type="ECO:0000313" key="1">
    <source>
        <dbReference type="EMBL" id="MPN08175.1"/>
    </source>
</evidence>
<proteinExistence type="predicted"/>